<evidence type="ECO:0000313" key="10">
    <source>
        <dbReference type="EMBL" id="QZT33182.1"/>
    </source>
</evidence>
<dbReference type="PANTHER" id="PTHR21445">
    <property type="entry name" value="ENDONUCLEASE IV ENDODEOXYRIBONUCLEASE IV"/>
    <property type="match status" value="1"/>
</dbReference>
<keyword evidence="7 8" id="KW-0234">DNA repair</keyword>
<dbReference type="SMART" id="SM00518">
    <property type="entry name" value="AP2Ec"/>
    <property type="match status" value="1"/>
</dbReference>
<reference evidence="10 11" key="1">
    <citation type="journal article" date="2020" name="Extremophiles">
        <title>Genomic analysis of Caldalkalibacillus thermarum TA2.A1 reveals aerobic alkaliphilic metabolism and evolutionary hallmarks linking alkaliphilic bacteria and plant life.</title>
        <authorList>
            <person name="de Jong S.I."/>
            <person name="van den Broek M.A."/>
            <person name="Merkel A.Y."/>
            <person name="de la Torre Cortes P."/>
            <person name="Kalamorz F."/>
            <person name="Cook G.M."/>
            <person name="van Loosdrecht M.C.M."/>
            <person name="McMillan D.G.G."/>
        </authorList>
    </citation>
    <scope>NUCLEOTIDE SEQUENCE [LARGE SCALE GENOMIC DNA]</scope>
    <source>
        <strain evidence="10 11">TA2.A1</strain>
    </source>
</reference>
<keyword evidence="6 8" id="KW-0862">Zinc</keyword>
<feature type="binding site" evidence="8">
    <location>
        <position position="65"/>
    </location>
    <ligand>
        <name>Zn(2+)</name>
        <dbReference type="ChEBI" id="CHEBI:29105"/>
        <label>1</label>
    </ligand>
</feature>
<feature type="binding site" evidence="8">
    <location>
        <position position="223"/>
    </location>
    <ligand>
        <name>Zn(2+)</name>
        <dbReference type="ChEBI" id="CHEBI:29105"/>
        <label>3</label>
    </ligand>
</feature>
<dbReference type="EMBL" id="CP082237">
    <property type="protein sequence ID" value="QZT33182.1"/>
    <property type="molecule type" value="Genomic_DNA"/>
</dbReference>
<feature type="binding site" evidence="8">
    <location>
        <position position="178"/>
    </location>
    <ligand>
        <name>Zn(2+)</name>
        <dbReference type="ChEBI" id="CHEBI:29105"/>
        <label>3</label>
    </ligand>
</feature>
<evidence type="ECO:0000256" key="8">
    <source>
        <dbReference type="HAMAP-Rule" id="MF_00152"/>
    </source>
</evidence>
<evidence type="ECO:0000256" key="3">
    <source>
        <dbReference type="ARBA" id="ARBA00022723"/>
    </source>
</evidence>
<feature type="domain" description="Xylose isomerase-like TIM barrel" evidence="9">
    <location>
        <begin position="18"/>
        <end position="272"/>
    </location>
</feature>
<dbReference type="FunFam" id="3.20.20.150:FF:000001">
    <property type="entry name" value="Probable endonuclease 4"/>
    <property type="match status" value="1"/>
</dbReference>
<keyword evidence="4 8" id="KW-0227">DNA damage</keyword>
<dbReference type="GO" id="GO:0003906">
    <property type="term" value="F:DNA-(apurinic or apyrimidinic site) endonuclease activity"/>
    <property type="evidence" value="ECO:0007669"/>
    <property type="project" value="TreeGrafter"/>
</dbReference>
<feature type="binding site" evidence="8">
    <location>
        <position position="225"/>
    </location>
    <ligand>
        <name>Zn(2+)</name>
        <dbReference type="ChEBI" id="CHEBI:29105"/>
        <label>3</label>
    </ligand>
</feature>
<dbReference type="SUPFAM" id="SSF51658">
    <property type="entry name" value="Xylose isomerase-like"/>
    <property type="match status" value="1"/>
</dbReference>
<dbReference type="Gene3D" id="3.20.20.150">
    <property type="entry name" value="Divalent-metal-dependent TIM barrel enzymes"/>
    <property type="match status" value="1"/>
</dbReference>
<dbReference type="InterPro" id="IPR036237">
    <property type="entry name" value="Xyl_isomerase-like_sf"/>
</dbReference>
<keyword evidence="8" id="KW-0255">Endonuclease</keyword>
<dbReference type="AlphaFoldDB" id="A0A8X8I811"/>
<keyword evidence="3 8" id="KW-0479">Metal-binding</keyword>
<dbReference type="NCBIfam" id="TIGR00587">
    <property type="entry name" value="nfo"/>
    <property type="match status" value="1"/>
</dbReference>
<dbReference type="PROSITE" id="PS51432">
    <property type="entry name" value="AP_NUCLEASE_F2_4"/>
    <property type="match status" value="1"/>
</dbReference>
<dbReference type="GO" id="GO:0003677">
    <property type="term" value="F:DNA binding"/>
    <property type="evidence" value="ECO:0007669"/>
    <property type="project" value="InterPro"/>
</dbReference>
<dbReference type="PROSITE" id="PS00730">
    <property type="entry name" value="AP_NUCLEASE_F2_2"/>
    <property type="match status" value="1"/>
</dbReference>
<accession>A0A8X8I811</accession>
<feature type="binding site" evidence="8">
    <location>
        <position position="105"/>
    </location>
    <ligand>
        <name>Zn(2+)</name>
        <dbReference type="ChEBI" id="CHEBI:29105"/>
        <label>1</label>
    </ligand>
</feature>
<dbReference type="KEGG" id="cthu:HUR95_12850"/>
<dbReference type="PROSITE" id="PS00731">
    <property type="entry name" value="AP_NUCLEASE_F2_3"/>
    <property type="match status" value="1"/>
</dbReference>
<dbReference type="GO" id="GO:0006284">
    <property type="term" value="P:base-excision repair"/>
    <property type="evidence" value="ECO:0007669"/>
    <property type="project" value="TreeGrafter"/>
</dbReference>
<dbReference type="Pfam" id="PF01261">
    <property type="entry name" value="AP_endonuc_2"/>
    <property type="match status" value="1"/>
</dbReference>
<keyword evidence="11" id="KW-1185">Reference proteome</keyword>
<comment type="similarity">
    <text evidence="1 8">Belongs to the AP endonuclease 2 family.</text>
</comment>
<gene>
    <name evidence="8" type="primary">nfo</name>
    <name evidence="10" type="ORF">HUR95_12850</name>
</gene>
<evidence type="ECO:0000256" key="2">
    <source>
        <dbReference type="ARBA" id="ARBA00022722"/>
    </source>
</evidence>
<evidence type="ECO:0000259" key="9">
    <source>
        <dbReference type="Pfam" id="PF01261"/>
    </source>
</evidence>
<evidence type="ECO:0000256" key="4">
    <source>
        <dbReference type="ARBA" id="ARBA00022763"/>
    </source>
</evidence>
<comment type="function">
    <text evidence="8">Endonuclease IV plays a role in DNA repair. It cleaves phosphodiester bonds at apurinic or apyrimidinic (AP) sites, generating a 3'-hydroxyl group and a 5'-terminal sugar phosphate.</text>
</comment>
<organism evidence="10 11">
    <name type="scientific">Caldalkalibacillus thermarum (strain TA2.A1)</name>
    <dbReference type="NCBI Taxonomy" id="986075"/>
    <lineage>
        <taxon>Bacteria</taxon>
        <taxon>Bacillati</taxon>
        <taxon>Bacillota</taxon>
        <taxon>Bacilli</taxon>
        <taxon>Bacillales</taxon>
        <taxon>Bacillaceae</taxon>
        <taxon>Caldalkalibacillus</taxon>
    </lineage>
</organism>
<evidence type="ECO:0000313" key="11">
    <source>
        <dbReference type="Proteomes" id="UP000825179"/>
    </source>
</evidence>
<protein>
    <recommendedName>
        <fullName evidence="8">Probable endonuclease 4</fullName>
        <ecNumber evidence="8">3.1.21.2</ecNumber>
    </recommendedName>
    <alternativeName>
        <fullName evidence="8">Endodeoxyribonuclease IV</fullName>
    </alternativeName>
    <alternativeName>
        <fullName evidence="8">Endonuclease IV</fullName>
    </alternativeName>
</protein>
<comment type="cofactor">
    <cofactor evidence="8">
        <name>Zn(2+)</name>
        <dbReference type="ChEBI" id="CHEBI:29105"/>
    </cofactor>
    <text evidence="8">Binds 3 Zn(2+) ions.</text>
</comment>
<comment type="catalytic activity">
    <reaction evidence="8">
        <text>Endonucleolytic cleavage to 5'-phosphooligonucleotide end-products.</text>
        <dbReference type="EC" id="3.1.21.2"/>
    </reaction>
</comment>
<dbReference type="GO" id="GO:0008833">
    <property type="term" value="F:deoxyribonuclease IV (phage-T4-induced) activity"/>
    <property type="evidence" value="ECO:0007669"/>
    <property type="project" value="UniProtKB-UniRule"/>
</dbReference>
<evidence type="ECO:0000256" key="1">
    <source>
        <dbReference type="ARBA" id="ARBA00005340"/>
    </source>
</evidence>
<dbReference type="GO" id="GO:0008270">
    <property type="term" value="F:zinc ion binding"/>
    <property type="evidence" value="ECO:0007669"/>
    <property type="project" value="UniProtKB-UniRule"/>
</dbReference>
<dbReference type="InterPro" id="IPR013022">
    <property type="entry name" value="Xyl_isomerase-like_TIM-brl"/>
</dbReference>
<dbReference type="GO" id="GO:0008081">
    <property type="term" value="F:phosphoric diester hydrolase activity"/>
    <property type="evidence" value="ECO:0007669"/>
    <property type="project" value="TreeGrafter"/>
</dbReference>
<evidence type="ECO:0000256" key="5">
    <source>
        <dbReference type="ARBA" id="ARBA00022801"/>
    </source>
</evidence>
<dbReference type="EC" id="3.1.21.2" evidence="8"/>
<dbReference type="CDD" id="cd00019">
    <property type="entry name" value="AP2Ec"/>
    <property type="match status" value="1"/>
</dbReference>
<dbReference type="InterPro" id="IPR018246">
    <property type="entry name" value="AP_endonuc_F2_Zn_BS"/>
</dbReference>
<dbReference type="RefSeq" id="WP_222822630.1">
    <property type="nucleotide sequence ID" value="NZ_CP082237.1"/>
</dbReference>
<feature type="binding site" evidence="8">
    <location>
        <position position="141"/>
    </location>
    <ligand>
        <name>Zn(2+)</name>
        <dbReference type="ChEBI" id="CHEBI:29105"/>
        <label>1</label>
    </ligand>
</feature>
<feature type="binding site" evidence="8">
    <location>
        <position position="255"/>
    </location>
    <ligand>
        <name>Zn(2+)</name>
        <dbReference type="ChEBI" id="CHEBI:29105"/>
        <label>2</label>
    </ligand>
</feature>
<proteinExistence type="inferred from homology"/>
<dbReference type="PANTHER" id="PTHR21445:SF0">
    <property type="entry name" value="APURINIC-APYRIMIDINIC ENDONUCLEASE"/>
    <property type="match status" value="1"/>
</dbReference>
<dbReference type="HAMAP" id="MF_00152">
    <property type="entry name" value="Nfo"/>
    <property type="match status" value="1"/>
</dbReference>
<keyword evidence="5 8" id="KW-0378">Hydrolase</keyword>
<name>A0A8X8I811_CALTT</name>
<evidence type="ECO:0000256" key="7">
    <source>
        <dbReference type="ARBA" id="ARBA00023204"/>
    </source>
</evidence>
<feature type="binding site" evidence="8">
    <location>
        <position position="210"/>
    </location>
    <ligand>
        <name>Zn(2+)</name>
        <dbReference type="ChEBI" id="CHEBI:29105"/>
        <label>2</label>
    </ligand>
</feature>
<evidence type="ECO:0000256" key="6">
    <source>
        <dbReference type="ARBA" id="ARBA00022833"/>
    </source>
</evidence>
<dbReference type="Proteomes" id="UP000825179">
    <property type="component" value="Chromosome"/>
</dbReference>
<feature type="binding site" evidence="8">
    <location>
        <position position="141"/>
    </location>
    <ligand>
        <name>Zn(2+)</name>
        <dbReference type="ChEBI" id="CHEBI:29105"/>
        <label>2</label>
    </ligand>
</feature>
<sequence>MKIGCHISIGKGLLKAAEKATELGAASFQVFTKNPRGLRPKKIDEKDAQRGREYCAEHDIEVVCHTPYITNLSTPKPDLQEVTIRSILEDLHIAEAYGSKGAVVHCGKHVGEGEEYGKQRMVETLNLILKQYDGSTKLLLENTAGQGSELGLDIQTLVELREATDYPEKIGFCFDTCHAFAAGIWNQETFTDLVDEMEKTGYLEHLYCIHFNDSKAPYGSRKDRHEKIGQGEIGSRALALFLKEARFEHLPVILETPVEDEREYGDEIEYLHQLKSNA</sequence>
<keyword evidence="2 8" id="KW-0540">Nuclease</keyword>
<dbReference type="InterPro" id="IPR001719">
    <property type="entry name" value="AP_endonuc_2"/>
</dbReference>
<feature type="binding site" evidence="8">
    <location>
        <position position="175"/>
    </location>
    <ligand>
        <name>Zn(2+)</name>
        <dbReference type="ChEBI" id="CHEBI:29105"/>
        <label>2</label>
    </ligand>
</feature>